<protein>
    <recommendedName>
        <fullName evidence="4">Outer membrane lipoprotein BamD-like domain-containing protein</fullName>
    </recommendedName>
</protein>
<evidence type="ECO:0000256" key="2">
    <source>
        <dbReference type="PROSITE-ProRule" id="PRU00339"/>
    </source>
</evidence>
<organism evidence="5 6">
    <name type="scientific">Candidatus Neptunichlamydia vexilliferae</name>
    <dbReference type="NCBI Taxonomy" id="1651774"/>
    <lineage>
        <taxon>Bacteria</taxon>
        <taxon>Pseudomonadati</taxon>
        <taxon>Chlamydiota</taxon>
        <taxon>Chlamydiia</taxon>
        <taxon>Parachlamydiales</taxon>
        <taxon>Simkaniaceae</taxon>
        <taxon>Candidatus Neptunichlamydia</taxon>
    </lineage>
</organism>
<dbReference type="SMART" id="SM00028">
    <property type="entry name" value="TPR"/>
    <property type="match status" value="2"/>
</dbReference>
<dbReference type="SUPFAM" id="SSF48452">
    <property type="entry name" value="TPR-like"/>
    <property type="match status" value="1"/>
</dbReference>
<reference evidence="5 6" key="1">
    <citation type="submission" date="2020-01" db="EMBL/GenBank/DDBJ databases">
        <title>Draft genome sequence of Cand. Neptunochlamydia vexilliferae K9.</title>
        <authorList>
            <person name="Schulz F."/>
            <person name="Koestlbacher S."/>
            <person name="Wascher F."/>
            <person name="Pizzetti I."/>
            <person name="Horn M."/>
        </authorList>
    </citation>
    <scope>NUCLEOTIDE SEQUENCE [LARGE SCALE GENOMIC DNA]</scope>
    <source>
        <strain evidence="5 6">K9</strain>
    </source>
</reference>
<comment type="caution">
    <text evidence="5">The sequence shown here is derived from an EMBL/GenBank/DDBJ whole genome shotgun (WGS) entry which is preliminary data.</text>
</comment>
<dbReference type="SUPFAM" id="SSF81901">
    <property type="entry name" value="HCP-like"/>
    <property type="match status" value="1"/>
</dbReference>
<keyword evidence="1 3" id="KW-0732">Signal</keyword>
<proteinExistence type="predicted"/>
<name>A0ABS0AXP8_9BACT</name>
<dbReference type="Pfam" id="PF13525">
    <property type="entry name" value="YfiO"/>
    <property type="match status" value="1"/>
</dbReference>
<gene>
    <name evidence="5" type="ORF">NEPTK9_000398</name>
</gene>
<keyword evidence="6" id="KW-1185">Reference proteome</keyword>
<feature type="chain" id="PRO_5046895862" description="Outer membrane lipoprotein BamD-like domain-containing protein" evidence="3">
    <location>
        <begin position="20"/>
        <end position="308"/>
    </location>
</feature>
<feature type="signal peptide" evidence="3">
    <location>
        <begin position="1"/>
        <end position="19"/>
    </location>
</feature>
<evidence type="ECO:0000259" key="4">
    <source>
        <dbReference type="Pfam" id="PF13525"/>
    </source>
</evidence>
<dbReference type="RefSeq" id="WP_194847190.1">
    <property type="nucleotide sequence ID" value="NZ_JAAEJV010000005.1"/>
</dbReference>
<evidence type="ECO:0000256" key="1">
    <source>
        <dbReference type="ARBA" id="ARBA00022729"/>
    </source>
</evidence>
<accession>A0ABS0AXP8</accession>
<dbReference type="InterPro" id="IPR019734">
    <property type="entry name" value="TPR_rpt"/>
</dbReference>
<feature type="repeat" description="TPR" evidence="2">
    <location>
        <begin position="159"/>
        <end position="192"/>
    </location>
</feature>
<evidence type="ECO:0000313" key="6">
    <source>
        <dbReference type="Proteomes" id="UP001194714"/>
    </source>
</evidence>
<feature type="domain" description="Outer membrane lipoprotein BamD-like" evidence="4">
    <location>
        <begin position="138"/>
        <end position="294"/>
    </location>
</feature>
<sequence>MRKLLFAFLLCLGAVNANPLDPVVRSQINVHQYYSKMIDYYQKEDWKRLAWQCQDLIADFPTSPFARESYYYLGVAHLNMNNFAFANQAFSDYLKEELSPKFFDQVIRYKFEIAKAFDGGARTHLFGWHRMPKWLPAYEEAIEIYDEVITTLPRDDLAAQSLFHKGALLLRMEEYAKSVEAFQTLIRRFPKHPLAVDGYIGISHAHLTECEKEFPDENKLELAQISLRKFRYQFPSEPRIEEAEGMVLKMKEELAKDLLEIAEFYQRTKKPKAAKIYHDTILKRYPETKTALKSEKQLEKLHVKMDSH</sequence>
<dbReference type="InterPro" id="IPR039565">
    <property type="entry name" value="BamD-like"/>
</dbReference>
<keyword evidence="2" id="KW-0802">TPR repeat</keyword>
<evidence type="ECO:0000256" key="3">
    <source>
        <dbReference type="SAM" id="SignalP"/>
    </source>
</evidence>
<dbReference type="Gene3D" id="1.25.40.10">
    <property type="entry name" value="Tetratricopeptide repeat domain"/>
    <property type="match status" value="2"/>
</dbReference>
<dbReference type="InterPro" id="IPR011990">
    <property type="entry name" value="TPR-like_helical_dom_sf"/>
</dbReference>
<dbReference type="PROSITE" id="PS50005">
    <property type="entry name" value="TPR"/>
    <property type="match status" value="1"/>
</dbReference>
<evidence type="ECO:0000313" key="5">
    <source>
        <dbReference type="EMBL" id="MBF5058898.1"/>
    </source>
</evidence>
<dbReference type="Proteomes" id="UP001194714">
    <property type="component" value="Unassembled WGS sequence"/>
</dbReference>
<dbReference type="EMBL" id="JAAEJV010000005">
    <property type="protein sequence ID" value="MBF5058898.1"/>
    <property type="molecule type" value="Genomic_DNA"/>
</dbReference>